<dbReference type="PRINTS" id="PR00081">
    <property type="entry name" value="GDHRDH"/>
</dbReference>
<dbReference type="RefSeq" id="WP_379593144.1">
    <property type="nucleotide sequence ID" value="NZ_JBHTKK010000018.1"/>
</dbReference>
<dbReference type="EMBL" id="JBHTKK010000018">
    <property type="protein sequence ID" value="MFD1067150.1"/>
    <property type="molecule type" value="Genomic_DNA"/>
</dbReference>
<evidence type="ECO:0000313" key="4">
    <source>
        <dbReference type="Proteomes" id="UP001597041"/>
    </source>
</evidence>
<name>A0ABW3NKD5_9BACI</name>
<organism evidence="3 4">
    <name type="scientific">Oceanobacillus locisalsi</name>
    <dbReference type="NCBI Taxonomy" id="546107"/>
    <lineage>
        <taxon>Bacteria</taxon>
        <taxon>Bacillati</taxon>
        <taxon>Bacillota</taxon>
        <taxon>Bacilli</taxon>
        <taxon>Bacillales</taxon>
        <taxon>Bacillaceae</taxon>
        <taxon>Oceanobacillus</taxon>
    </lineage>
</organism>
<dbReference type="Gene3D" id="3.40.50.720">
    <property type="entry name" value="NAD(P)-binding Rossmann-like Domain"/>
    <property type="match status" value="1"/>
</dbReference>
<dbReference type="InterPro" id="IPR051122">
    <property type="entry name" value="SDR_DHRS6-like"/>
</dbReference>
<keyword evidence="2" id="KW-0560">Oxidoreductase</keyword>
<comment type="caution">
    <text evidence="3">The sequence shown here is derived from an EMBL/GenBank/DDBJ whole genome shotgun (WGS) entry which is preliminary data.</text>
</comment>
<evidence type="ECO:0000256" key="1">
    <source>
        <dbReference type="ARBA" id="ARBA00006484"/>
    </source>
</evidence>
<dbReference type="PANTHER" id="PTHR43477">
    <property type="entry name" value="DIHYDROANTICAPSIN 7-DEHYDROGENASE"/>
    <property type="match status" value="1"/>
</dbReference>
<gene>
    <name evidence="3" type="ORF">ACFQ19_14140</name>
</gene>
<dbReference type="SUPFAM" id="SSF51735">
    <property type="entry name" value="NAD(P)-binding Rossmann-fold domains"/>
    <property type="match status" value="1"/>
</dbReference>
<accession>A0ABW3NKD5</accession>
<reference evidence="4" key="1">
    <citation type="journal article" date="2019" name="Int. J. Syst. Evol. Microbiol.">
        <title>The Global Catalogue of Microorganisms (GCM) 10K type strain sequencing project: providing services to taxonomists for standard genome sequencing and annotation.</title>
        <authorList>
            <consortium name="The Broad Institute Genomics Platform"/>
            <consortium name="The Broad Institute Genome Sequencing Center for Infectious Disease"/>
            <person name="Wu L."/>
            <person name="Ma J."/>
        </authorList>
    </citation>
    <scope>NUCLEOTIDE SEQUENCE [LARGE SCALE GENOMIC DNA]</scope>
    <source>
        <strain evidence="4">CCUG 56608</strain>
    </source>
</reference>
<dbReference type="InterPro" id="IPR002347">
    <property type="entry name" value="SDR_fam"/>
</dbReference>
<dbReference type="Pfam" id="PF13561">
    <property type="entry name" value="adh_short_C2"/>
    <property type="match status" value="1"/>
</dbReference>
<proteinExistence type="inferred from homology"/>
<dbReference type="Proteomes" id="UP001597041">
    <property type="component" value="Unassembled WGS sequence"/>
</dbReference>
<sequence>MKLTNKKIVIIGGSSGIGLETAKLAVEQGAEVVIAGRSEDKLQQAKKEIGSDITTYTLDFTVEKEVQAFFENVGKLDSLVVTAGIATYGNFTETDSEQDRHLFEGKFWGQYHAAKYAVPYLPEDGSITLFSGVVAFKAMEGASALGAVNAAISSLGQTLALELAPLRVNVVSPGVIDTPSRYGMPEEERKAFYNSIAEMLPVNRAGQPEDVAESVIYLLRNEFSTGEILHVEGGHRLV</sequence>
<comment type="similarity">
    <text evidence="1">Belongs to the short-chain dehydrogenases/reductases (SDR) family.</text>
</comment>
<protein>
    <submittedName>
        <fullName evidence="3">SDR family oxidoreductase</fullName>
    </submittedName>
</protein>
<evidence type="ECO:0000313" key="3">
    <source>
        <dbReference type="EMBL" id="MFD1067150.1"/>
    </source>
</evidence>
<evidence type="ECO:0000256" key="2">
    <source>
        <dbReference type="ARBA" id="ARBA00023002"/>
    </source>
</evidence>
<dbReference type="PANTHER" id="PTHR43477:SF1">
    <property type="entry name" value="DIHYDROANTICAPSIN 7-DEHYDROGENASE"/>
    <property type="match status" value="1"/>
</dbReference>
<keyword evidence="4" id="KW-1185">Reference proteome</keyword>
<dbReference type="NCBIfam" id="NF005449">
    <property type="entry name" value="PRK07041.1"/>
    <property type="match status" value="1"/>
</dbReference>
<dbReference type="CDD" id="cd05233">
    <property type="entry name" value="SDR_c"/>
    <property type="match status" value="1"/>
</dbReference>
<dbReference type="InterPro" id="IPR036291">
    <property type="entry name" value="NAD(P)-bd_dom_sf"/>
</dbReference>